<dbReference type="Pfam" id="PF13649">
    <property type="entry name" value="Methyltransf_25"/>
    <property type="match status" value="1"/>
</dbReference>
<feature type="binding site" evidence="3">
    <location>
        <position position="133"/>
    </location>
    <ligand>
        <name>S-adenosyl-L-methionine</name>
        <dbReference type="ChEBI" id="CHEBI:59789"/>
    </ligand>
</feature>
<dbReference type="PIRSF" id="PIRSF006325">
    <property type="entry name" value="MeTrfase_bac"/>
    <property type="match status" value="1"/>
</dbReference>
<dbReference type="Proteomes" id="UP001499988">
    <property type="component" value="Unassembled WGS sequence"/>
</dbReference>
<proteinExistence type="inferred from homology"/>
<sequence length="243" mass="27180">MTAKQDRIFSKPLSKVGDFRFDDKVASVFPDMISRSIPGYGEILTTLSQLAGRCVQANSQVYDLGCSLGAATIAIRRGIQQPDVKIIAIDNSEAMVKRAQDHLQAFVSDIPVELICADIRDVTIENASLVVLNFTLQFLAPDDRDALITKIYQGLKPGGILVVSEKLVFEQPKIHELLYDIHLDFKRANGYSELEISQKRTALENVMKPDSREQHQARFAHAGFAESELWFQCYNFASMVAIK</sequence>
<evidence type="ECO:0000259" key="4">
    <source>
        <dbReference type="Pfam" id="PF13649"/>
    </source>
</evidence>
<dbReference type="SUPFAM" id="SSF53335">
    <property type="entry name" value="S-adenosyl-L-methionine-dependent methyltransferases"/>
    <property type="match status" value="1"/>
</dbReference>
<comment type="similarity">
    <text evidence="3">Belongs to the class I-like SAM-binding methyltransferase superfamily. Cx-SAM synthase family.</text>
</comment>
<evidence type="ECO:0000256" key="3">
    <source>
        <dbReference type="HAMAP-Rule" id="MF_01589"/>
    </source>
</evidence>
<dbReference type="NCBIfam" id="TIGR00740">
    <property type="entry name" value="carboxy-S-adenosyl-L-methionine synthase CmoA"/>
    <property type="match status" value="1"/>
</dbReference>
<dbReference type="PANTHER" id="PTHR43861:SF2">
    <property type="entry name" value="CARBOXY-S-ADENOSYL-L-METHIONINE SYNTHASE"/>
    <property type="match status" value="1"/>
</dbReference>
<dbReference type="EMBL" id="BAABJZ010000018">
    <property type="protein sequence ID" value="GAA4881013.1"/>
    <property type="molecule type" value="Genomic_DNA"/>
</dbReference>
<evidence type="ECO:0000313" key="6">
    <source>
        <dbReference type="Proteomes" id="UP001499988"/>
    </source>
</evidence>
<dbReference type="CDD" id="cd02440">
    <property type="entry name" value="AdoMet_MTases"/>
    <property type="match status" value="1"/>
</dbReference>
<feature type="binding site" evidence="3">
    <location>
        <begin position="65"/>
        <end position="67"/>
    </location>
    <ligand>
        <name>S-adenosyl-L-methionine</name>
        <dbReference type="ChEBI" id="CHEBI:59789"/>
    </ligand>
</feature>
<keyword evidence="1 3" id="KW-0808">Transferase</keyword>
<dbReference type="NCBIfam" id="NF011995">
    <property type="entry name" value="PRK15451.1"/>
    <property type="match status" value="1"/>
</dbReference>
<keyword evidence="2 3" id="KW-0949">S-adenosyl-L-methionine</keyword>
<name>A0ABP9EJS2_9GAMM</name>
<organism evidence="5 6">
    <name type="scientific">Ferrimonas pelagia</name>
    <dbReference type="NCBI Taxonomy" id="1177826"/>
    <lineage>
        <taxon>Bacteria</taxon>
        <taxon>Pseudomonadati</taxon>
        <taxon>Pseudomonadota</taxon>
        <taxon>Gammaproteobacteria</taxon>
        <taxon>Alteromonadales</taxon>
        <taxon>Ferrimonadaceae</taxon>
        <taxon>Ferrimonas</taxon>
    </lineage>
</organism>
<dbReference type="EC" id="2.1.3.-" evidence="3"/>
<dbReference type="InterPro" id="IPR029063">
    <property type="entry name" value="SAM-dependent_MTases_sf"/>
</dbReference>
<comment type="caution">
    <text evidence="5">The sequence shown here is derived from an EMBL/GenBank/DDBJ whole genome shotgun (WGS) entry which is preliminary data.</text>
</comment>
<comment type="subunit">
    <text evidence="3">Homodimer.</text>
</comment>
<evidence type="ECO:0000313" key="5">
    <source>
        <dbReference type="EMBL" id="GAA4881013.1"/>
    </source>
</evidence>
<dbReference type="Gene3D" id="3.40.50.150">
    <property type="entry name" value="Vaccinia Virus protein VP39"/>
    <property type="match status" value="1"/>
</dbReference>
<gene>
    <name evidence="3 5" type="primary">cmoA</name>
    <name evidence="5" type="ORF">GCM10023333_14020</name>
</gene>
<feature type="binding site" evidence="3">
    <location>
        <position position="40"/>
    </location>
    <ligand>
        <name>S-adenosyl-L-methionine</name>
        <dbReference type="ChEBI" id="CHEBI:59789"/>
    </ligand>
</feature>
<feature type="binding site" evidence="3">
    <location>
        <position position="200"/>
    </location>
    <ligand>
        <name>S-adenosyl-L-methionine</name>
        <dbReference type="ChEBI" id="CHEBI:59789"/>
    </ligand>
</feature>
<reference evidence="6" key="1">
    <citation type="journal article" date="2019" name="Int. J. Syst. Evol. Microbiol.">
        <title>The Global Catalogue of Microorganisms (GCM) 10K type strain sequencing project: providing services to taxonomists for standard genome sequencing and annotation.</title>
        <authorList>
            <consortium name="The Broad Institute Genomics Platform"/>
            <consortium name="The Broad Institute Genome Sequencing Center for Infectious Disease"/>
            <person name="Wu L."/>
            <person name="Ma J."/>
        </authorList>
    </citation>
    <scope>NUCLEOTIDE SEQUENCE [LARGE SCALE GENOMIC DNA]</scope>
    <source>
        <strain evidence="6">JCM 18401</strain>
    </source>
</reference>
<comment type="catalytic activity">
    <reaction evidence="3">
        <text>prephenate + S-adenosyl-L-methionine = carboxy-S-adenosyl-L-methionine + 3-phenylpyruvate + H2O</text>
        <dbReference type="Rhea" id="RHEA:51692"/>
        <dbReference type="ChEBI" id="CHEBI:15377"/>
        <dbReference type="ChEBI" id="CHEBI:18005"/>
        <dbReference type="ChEBI" id="CHEBI:29934"/>
        <dbReference type="ChEBI" id="CHEBI:59789"/>
        <dbReference type="ChEBI" id="CHEBI:134278"/>
    </reaction>
</comment>
<dbReference type="RefSeq" id="WP_345334638.1">
    <property type="nucleotide sequence ID" value="NZ_BAABJZ010000018.1"/>
</dbReference>
<evidence type="ECO:0000256" key="2">
    <source>
        <dbReference type="ARBA" id="ARBA00022691"/>
    </source>
</evidence>
<dbReference type="PANTHER" id="PTHR43861">
    <property type="entry name" value="TRANS-ACONITATE 2-METHYLTRANSFERASE-RELATED"/>
    <property type="match status" value="1"/>
</dbReference>
<feature type="binding site" evidence="3">
    <location>
        <begin position="118"/>
        <end position="119"/>
    </location>
    <ligand>
        <name>S-adenosyl-L-methionine</name>
        <dbReference type="ChEBI" id="CHEBI:59789"/>
    </ligand>
</feature>
<comment type="function">
    <text evidence="3">Catalyzes the conversion of S-adenosyl-L-methionine (SAM) to carboxy-S-adenosyl-L-methionine (Cx-SAM).</text>
</comment>
<dbReference type="InterPro" id="IPR041698">
    <property type="entry name" value="Methyltransf_25"/>
</dbReference>
<accession>A0ABP9EJS2</accession>
<feature type="binding site" evidence="3">
    <location>
        <begin position="90"/>
        <end position="91"/>
    </location>
    <ligand>
        <name>S-adenosyl-L-methionine</name>
        <dbReference type="ChEBI" id="CHEBI:59789"/>
    </ligand>
</feature>
<feature type="domain" description="Methyltransferase" evidence="4">
    <location>
        <begin position="61"/>
        <end position="159"/>
    </location>
</feature>
<dbReference type="InterPro" id="IPR005271">
    <property type="entry name" value="CmoA"/>
</dbReference>
<evidence type="ECO:0000256" key="1">
    <source>
        <dbReference type="ARBA" id="ARBA00022679"/>
    </source>
</evidence>
<keyword evidence="6" id="KW-1185">Reference proteome</keyword>
<protein>
    <recommendedName>
        <fullName evidence="3">Carboxy-S-adenosyl-L-methionine synthase</fullName>
        <shortName evidence="3">Cx-SAM synthase</shortName>
        <ecNumber evidence="3">2.1.3.-</ecNumber>
    </recommendedName>
</protein>
<dbReference type="HAMAP" id="MF_01589">
    <property type="entry name" value="Cx_SAM_synthase"/>
    <property type="match status" value="1"/>
</dbReference>